<dbReference type="Proteomes" id="UP001174909">
    <property type="component" value="Unassembled WGS sequence"/>
</dbReference>
<evidence type="ECO:0000256" key="8">
    <source>
        <dbReference type="ARBA" id="ARBA00022840"/>
    </source>
</evidence>
<organism evidence="14 15">
    <name type="scientific">Geodia barretti</name>
    <name type="common">Barrett's horny sponge</name>
    <dbReference type="NCBI Taxonomy" id="519541"/>
    <lineage>
        <taxon>Eukaryota</taxon>
        <taxon>Metazoa</taxon>
        <taxon>Porifera</taxon>
        <taxon>Demospongiae</taxon>
        <taxon>Heteroscleromorpha</taxon>
        <taxon>Tetractinellida</taxon>
        <taxon>Astrophorina</taxon>
        <taxon>Geodiidae</taxon>
        <taxon>Geodia</taxon>
    </lineage>
</organism>
<keyword evidence="8" id="KW-0067">ATP-binding</keyword>
<dbReference type="InterPro" id="IPR043129">
    <property type="entry name" value="ATPase_NBD"/>
</dbReference>
<evidence type="ECO:0000259" key="13">
    <source>
        <dbReference type="Pfam" id="PF02782"/>
    </source>
</evidence>
<dbReference type="InterPro" id="IPR018483">
    <property type="entry name" value="Carb_kinase_FGGY_CS"/>
</dbReference>
<dbReference type="PROSITE" id="PS00445">
    <property type="entry name" value="FGGY_KINASES_2"/>
    <property type="match status" value="1"/>
</dbReference>
<dbReference type="GO" id="GO:0005524">
    <property type="term" value="F:ATP binding"/>
    <property type="evidence" value="ECO:0007669"/>
    <property type="project" value="UniProtKB-KW"/>
</dbReference>
<protein>
    <recommendedName>
        <fullName evidence="3">glycerol kinase</fullName>
        <ecNumber evidence="3">2.7.1.30</ecNumber>
    </recommendedName>
    <alternativeName>
        <fullName evidence="9">ATP:glycerol 3-phosphotransferase</fullName>
    </alternativeName>
</protein>
<evidence type="ECO:0000256" key="1">
    <source>
        <dbReference type="ARBA" id="ARBA00005190"/>
    </source>
</evidence>
<dbReference type="EMBL" id="CASHTH010001345">
    <property type="protein sequence ID" value="CAI8014160.1"/>
    <property type="molecule type" value="Genomic_DNA"/>
</dbReference>
<evidence type="ECO:0000313" key="14">
    <source>
        <dbReference type="EMBL" id="CAI8014160.1"/>
    </source>
</evidence>
<dbReference type="Pfam" id="PF00370">
    <property type="entry name" value="FGGY_N"/>
    <property type="match status" value="1"/>
</dbReference>
<keyword evidence="5" id="KW-0547">Nucleotide-binding</keyword>
<gene>
    <name evidence="14" type="ORF">GBAR_LOCUS8886</name>
</gene>
<evidence type="ECO:0000256" key="7">
    <source>
        <dbReference type="ARBA" id="ARBA00022798"/>
    </source>
</evidence>
<dbReference type="NCBIfam" id="NF000756">
    <property type="entry name" value="PRK00047.1"/>
    <property type="match status" value="1"/>
</dbReference>
<evidence type="ECO:0000256" key="4">
    <source>
        <dbReference type="ARBA" id="ARBA00022679"/>
    </source>
</evidence>
<dbReference type="GO" id="GO:0005829">
    <property type="term" value="C:cytosol"/>
    <property type="evidence" value="ECO:0007669"/>
    <property type="project" value="TreeGrafter"/>
</dbReference>
<keyword evidence="15" id="KW-1185">Reference proteome</keyword>
<evidence type="ECO:0000256" key="6">
    <source>
        <dbReference type="ARBA" id="ARBA00022777"/>
    </source>
</evidence>
<dbReference type="InterPro" id="IPR018485">
    <property type="entry name" value="FGGY_C"/>
</dbReference>
<comment type="caution">
    <text evidence="14">The sequence shown here is derived from an EMBL/GenBank/DDBJ whole genome shotgun (WGS) entry which is preliminary data.</text>
</comment>
<evidence type="ECO:0000256" key="5">
    <source>
        <dbReference type="ARBA" id="ARBA00022741"/>
    </source>
</evidence>
<dbReference type="InterPro" id="IPR018484">
    <property type="entry name" value="FGGY_N"/>
</dbReference>
<dbReference type="PROSITE" id="PS00933">
    <property type="entry name" value="FGGY_KINASES_1"/>
    <property type="match status" value="1"/>
</dbReference>
<evidence type="ECO:0000313" key="15">
    <source>
        <dbReference type="Proteomes" id="UP001174909"/>
    </source>
</evidence>
<feature type="domain" description="Carbohydrate kinase FGGY C-terminal" evidence="13">
    <location>
        <begin position="174"/>
        <end position="360"/>
    </location>
</feature>
<keyword evidence="7" id="KW-0319">Glycerol metabolism</keyword>
<dbReference type="Gene3D" id="3.30.420.40">
    <property type="match status" value="2"/>
</dbReference>
<dbReference type="Pfam" id="PF02782">
    <property type="entry name" value="FGGY_C"/>
    <property type="match status" value="1"/>
</dbReference>
<dbReference type="GO" id="GO:0019563">
    <property type="term" value="P:glycerol catabolic process"/>
    <property type="evidence" value="ECO:0007669"/>
    <property type="project" value="TreeGrafter"/>
</dbReference>
<dbReference type="AlphaFoldDB" id="A0AA35RMA2"/>
<evidence type="ECO:0000256" key="3">
    <source>
        <dbReference type="ARBA" id="ARBA00012099"/>
    </source>
</evidence>
<evidence type="ECO:0000259" key="12">
    <source>
        <dbReference type="Pfam" id="PF00370"/>
    </source>
</evidence>
<dbReference type="GO" id="GO:0004370">
    <property type="term" value="F:glycerol kinase activity"/>
    <property type="evidence" value="ECO:0007669"/>
    <property type="project" value="UniProtKB-EC"/>
</dbReference>
<dbReference type="CDD" id="cd07769">
    <property type="entry name" value="ASKHA_NBD_FGGY_GK"/>
    <property type="match status" value="1"/>
</dbReference>
<dbReference type="PANTHER" id="PTHR10196:SF69">
    <property type="entry name" value="GLYCEROL KINASE"/>
    <property type="match status" value="1"/>
</dbReference>
<keyword evidence="6 11" id="KW-0418">Kinase</keyword>
<dbReference type="FunFam" id="3.30.420.40:FF:000007">
    <property type="entry name" value="Glycerol kinase"/>
    <property type="match status" value="1"/>
</dbReference>
<proteinExistence type="inferred from homology"/>
<keyword evidence="4 11" id="KW-0808">Transferase</keyword>
<comment type="similarity">
    <text evidence="2 11">Belongs to the FGGY kinase family.</text>
</comment>
<name>A0AA35RMA2_GEOBA</name>
<dbReference type="SUPFAM" id="SSF53067">
    <property type="entry name" value="Actin-like ATPase domain"/>
    <property type="match status" value="2"/>
</dbReference>
<accession>A0AA35RMA2</accession>
<evidence type="ECO:0000256" key="9">
    <source>
        <dbReference type="ARBA" id="ARBA00043149"/>
    </source>
</evidence>
<evidence type="ECO:0000256" key="2">
    <source>
        <dbReference type="ARBA" id="ARBA00009156"/>
    </source>
</evidence>
<sequence>MWDRRTGEPVSNAIVWQCRRTAELCDDLKLRGYEDAVRRKTGLPIDAYFTGTKIRWLLDEIPNGQRRAEDGKLACGTVDSWLLWNFTNKLVHATDVTTPAGPCSSTSIPSIGMMTFFQCSTCRELSFRSQIFQRDLRSCRRLSLGRATRPIAGVAGDQHASLFGQCCFESGSAKNTYGTGCFVLANTGRNRVDSTAGLITTVGWAIGDETVYALEGSVFSAGATVQWLRDELGIIGTSAESESLASQVADNGGVYLVPAFSGLGAPYWDMYARAAIVGLTRGSTAAHVARAALESIAYQTRDILDAMRQDTGASLSSLRVDGGATDNRLLMQFQSDLLGVPVLRSAVRETTALGAGYLAGLGVGFWDRPNDIEGLWQADETFHPAMSDDRRENLYGDWRRAVDRSRNWAS</sequence>
<dbReference type="PANTHER" id="PTHR10196">
    <property type="entry name" value="SUGAR KINASE"/>
    <property type="match status" value="1"/>
</dbReference>
<evidence type="ECO:0000256" key="11">
    <source>
        <dbReference type="RuleBase" id="RU003733"/>
    </source>
</evidence>
<reference evidence="14" key="1">
    <citation type="submission" date="2023-03" db="EMBL/GenBank/DDBJ databases">
        <authorList>
            <person name="Steffen K."/>
            <person name="Cardenas P."/>
        </authorList>
    </citation>
    <scope>NUCLEOTIDE SEQUENCE</scope>
</reference>
<comment type="catalytic activity">
    <reaction evidence="10">
        <text>glycerol + ATP = sn-glycerol 3-phosphate + ADP + H(+)</text>
        <dbReference type="Rhea" id="RHEA:21644"/>
        <dbReference type="ChEBI" id="CHEBI:15378"/>
        <dbReference type="ChEBI" id="CHEBI:17754"/>
        <dbReference type="ChEBI" id="CHEBI:30616"/>
        <dbReference type="ChEBI" id="CHEBI:57597"/>
        <dbReference type="ChEBI" id="CHEBI:456216"/>
        <dbReference type="EC" id="2.7.1.30"/>
    </reaction>
</comment>
<feature type="domain" description="Carbohydrate kinase FGGY N-terminal" evidence="12">
    <location>
        <begin position="1"/>
        <end position="98"/>
    </location>
</feature>
<comment type="pathway">
    <text evidence="1">Polyol metabolism; glycerol degradation via glycerol kinase pathway; sn-glycerol 3-phosphate from glycerol: step 1/1.</text>
</comment>
<evidence type="ECO:0000256" key="10">
    <source>
        <dbReference type="ARBA" id="ARBA00052101"/>
    </source>
</evidence>
<dbReference type="EC" id="2.7.1.30" evidence="3"/>